<evidence type="ECO:0000313" key="1">
    <source>
        <dbReference type="EMBL" id="MBB6049440.1"/>
    </source>
</evidence>
<keyword evidence="2" id="KW-1185">Reference proteome</keyword>
<dbReference type="PANTHER" id="PTHR12697">
    <property type="entry name" value="PBS LYASE HEAT-LIKE PROTEIN"/>
    <property type="match status" value="1"/>
</dbReference>
<evidence type="ECO:0000313" key="2">
    <source>
        <dbReference type="Proteomes" id="UP000520814"/>
    </source>
</evidence>
<organism evidence="1 2">
    <name type="scientific">Armatimonas rosea</name>
    <dbReference type="NCBI Taxonomy" id="685828"/>
    <lineage>
        <taxon>Bacteria</taxon>
        <taxon>Bacillati</taxon>
        <taxon>Armatimonadota</taxon>
        <taxon>Armatimonadia</taxon>
        <taxon>Armatimonadales</taxon>
        <taxon>Armatimonadaceae</taxon>
        <taxon>Armatimonas</taxon>
    </lineage>
</organism>
<accession>A0A7W9W5Y5</accession>
<dbReference type="Pfam" id="PF13646">
    <property type="entry name" value="HEAT_2"/>
    <property type="match status" value="3"/>
</dbReference>
<dbReference type="SMART" id="SM00567">
    <property type="entry name" value="EZ_HEAT"/>
    <property type="match status" value="4"/>
</dbReference>
<dbReference type="InterPro" id="IPR004155">
    <property type="entry name" value="PBS_lyase_HEAT"/>
</dbReference>
<dbReference type="InterPro" id="IPR016024">
    <property type="entry name" value="ARM-type_fold"/>
</dbReference>
<dbReference type="InterPro" id="IPR011989">
    <property type="entry name" value="ARM-like"/>
</dbReference>
<sequence length="513" mass="57492">MDDEALLEILSREHDYDHQWLVAAILGARGDVETIPLLLEKMPSEYAIRALRLMGEQGIEALLELSPVFTLRTFAAFPHPRAVNLLKRHHAFFQRFGDFRDRDSRTVLLKQFGVEVFPALTNFLRETKSHVYDLREIVTVLREVVPLPWPAELMQLLNKHLPPDDPAECRAAIRHYLDGVETEDDDLLWLAADVLGRQKDHEAIPLLFEVLEMGKGDALLAKQAIWALGEIGDSEVLPRLRALQPRWKERVPPFDQLNREDRVGVQVELALALAKLKAPEAQDAMLECLPYYDDLDWGASSTEGFVLLGPEVVEPLLKALKSKKPTLIIGAVLALQARKEPMAVEPLIRLLSYRHKTWEDGVIGYVAAALGALGDMRAAVPLAALLDDMRWGIKWSVRQALVTLAIPEIVEPLAEHTTGTDAWVVDYDILQVLAKLGEVAHEPLRHQLRSENASTRQAAALALAWLRVETARDELTQLATTEEDSEVREAATLAVAYLSQPPPAALETRFSPY</sequence>
<dbReference type="SUPFAM" id="SSF48371">
    <property type="entry name" value="ARM repeat"/>
    <property type="match status" value="2"/>
</dbReference>
<reference evidence="1 2" key="1">
    <citation type="submission" date="2020-08" db="EMBL/GenBank/DDBJ databases">
        <title>Genomic Encyclopedia of Type Strains, Phase IV (KMG-IV): sequencing the most valuable type-strain genomes for metagenomic binning, comparative biology and taxonomic classification.</title>
        <authorList>
            <person name="Goeker M."/>
        </authorList>
    </citation>
    <scope>NUCLEOTIDE SEQUENCE [LARGE SCALE GENOMIC DNA]</scope>
    <source>
        <strain evidence="1 2">DSM 23562</strain>
    </source>
</reference>
<dbReference type="EMBL" id="JACHGW010000001">
    <property type="protein sequence ID" value="MBB6049440.1"/>
    <property type="molecule type" value="Genomic_DNA"/>
</dbReference>
<name>A0A7W9W5Y5_ARMRO</name>
<dbReference type="GO" id="GO:0016491">
    <property type="term" value="F:oxidoreductase activity"/>
    <property type="evidence" value="ECO:0007669"/>
    <property type="project" value="TreeGrafter"/>
</dbReference>
<proteinExistence type="predicted"/>
<dbReference type="Gene3D" id="1.25.10.10">
    <property type="entry name" value="Leucine-rich Repeat Variant"/>
    <property type="match status" value="3"/>
</dbReference>
<gene>
    <name evidence="1" type="ORF">HNQ39_001202</name>
</gene>
<protein>
    <submittedName>
        <fullName evidence="1">HEAT repeat protein</fullName>
    </submittedName>
</protein>
<dbReference type="RefSeq" id="WP_184193042.1">
    <property type="nucleotide sequence ID" value="NZ_JACHGW010000001.1"/>
</dbReference>
<dbReference type="PANTHER" id="PTHR12697:SF5">
    <property type="entry name" value="DEOXYHYPUSINE HYDROXYLASE"/>
    <property type="match status" value="1"/>
</dbReference>
<comment type="caution">
    <text evidence="1">The sequence shown here is derived from an EMBL/GenBank/DDBJ whole genome shotgun (WGS) entry which is preliminary data.</text>
</comment>
<dbReference type="Proteomes" id="UP000520814">
    <property type="component" value="Unassembled WGS sequence"/>
</dbReference>
<dbReference type="AlphaFoldDB" id="A0A7W9W5Y5"/>